<dbReference type="AlphaFoldDB" id="A0A286D8Q7"/>
<evidence type="ECO:0000256" key="1">
    <source>
        <dbReference type="ARBA" id="ARBA00023015"/>
    </source>
</evidence>
<dbReference type="Gene3D" id="3.40.50.2300">
    <property type="match status" value="2"/>
</dbReference>
<evidence type="ECO:0000259" key="4">
    <source>
        <dbReference type="PROSITE" id="PS50932"/>
    </source>
</evidence>
<dbReference type="InterPro" id="IPR046335">
    <property type="entry name" value="LacI/GalR-like_sensor"/>
</dbReference>
<dbReference type="CDD" id="cd01392">
    <property type="entry name" value="HTH_LacI"/>
    <property type="match status" value="1"/>
</dbReference>
<keyword evidence="2" id="KW-0238">DNA-binding</keyword>
<dbReference type="EMBL" id="OCND01000005">
    <property type="protein sequence ID" value="SOD55036.1"/>
    <property type="molecule type" value="Genomic_DNA"/>
</dbReference>
<evidence type="ECO:0000256" key="3">
    <source>
        <dbReference type="ARBA" id="ARBA00023163"/>
    </source>
</evidence>
<dbReference type="Pfam" id="PF00356">
    <property type="entry name" value="LacI"/>
    <property type="match status" value="1"/>
</dbReference>
<accession>A0A286D8Q7</accession>
<gene>
    <name evidence="5" type="ORF">SAMN06296416_105310</name>
</gene>
<dbReference type="PROSITE" id="PS00356">
    <property type="entry name" value="HTH_LACI_1"/>
    <property type="match status" value="1"/>
</dbReference>
<evidence type="ECO:0000313" key="5">
    <source>
        <dbReference type="EMBL" id="SOD55036.1"/>
    </source>
</evidence>
<evidence type="ECO:0000313" key="6">
    <source>
        <dbReference type="Proteomes" id="UP000219374"/>
    </source>
</evidence>
<protein>
    <submittedName>
        <fullName evidence="5">Transcriptional regulator, LacI family</fullName>
    </submittedName>
</protein>
<feature type="domain" description="HTH lacI-type" evidence="4">
    <location>
        <begin position="25"/>
        <end position="79"/>
    </location>
</feature>
<dbReference type="PANTHER" id="PTHR30146:SF153">
    <property type="entry name" value="LACTOSE OPERON REPRESSOR"/>
    <property type="match status" value="1"/>
</dbReference>
<evidence type="ECO:0000256" key="2">
    <source>
        <dbReference type="ARBA" id="ARBA00023125"/>
    </source>
</evidence>
<proteinExistence type="predicted"/>
<sequence length="368" mass="40273">MVAGRFRKRTLEKPRKSVRRKSRAVTIDEVAALAGVSPMTVSRVVNGQGKVRDTTREKVMRAVRELDYTPNLAASSLAAAQHTRIALIYTNPSGAYLRELLVGLLRVASRTAIQLVIDYWDDLDPEAERKAARALAQKVEGVILPPPLCDSRAAVMELIRAKVPVVAIASGRFSEDISCVRIDDFRAGKELTEHLIAQGHGRIGFIKGRAEQSASARRFEGFQAALDEAGIALDHSLVQQGDYTYRSGLKAAEKLLSQRKPPTAIFASNDDMAAAAISVAHRRGLDVPRDLSVVGFDDTSAATTVWPELTTIHQPIASMANTAIDVLLRSIRRRDRSTRVLVDHVVPHRLITRDSVAPLSARKRGKNG</sequence>
<dbReference type="InterPro" id="IPR010982">
    <property type="entry name" value="Lambda_DNA-bd_dom_sf"/>
</dbReference>
<dbReference type="GO" id="GO:0003700">
    <property type="term" value="F:DNA-binding transcription factor activity"/>
    <property type="evidence" value="ECO:0007669"/>
    <property type="project" value="TreeGrafter"/>
</dbReference>
<dbReference type="PANTHER" id="PTHR30146">
    <property type="entry name" value="LACI-RELATED TRANSCRIPTIONAL REPRESSOR"/>
    <property type="match status" value="1"/>
</dbReference>
<dbReference type="CDD" id="cd01545">
    <property type="entry name" value="PBP1_SalR"/>
    <property type="match status" value="1"/>
</dbReference>
<dbReference type="SMART" id="SM00354">
    <property type="entry name" value="HTH_LACI"/>
    <property type="match status" value="1"/>
</dbReference>
<dbReference type="GO" id="GO:0000976">
    <property type="term" value="F:transcription cis-regulatory region binding"/>
    <property type="evidence" value="ECO:0007669"/>
    <property type="project" value="TreeGrafter"/>
</dbReference>
<dbReference type="SUPFAM" id="SSF47413">
    <property type="entry name" value="lambda repressor-like DNA-binding domains"/>
    <property type="match status" value="1"/>
</dbReference>
<name>A0A286D8Q7_9GAMM</name>
<keyword evidence="6" id="KW-1185">Reference proteome</keyword>
<dbReference type="PROSITE" id="PS50932">
    <property type="entry name" value="HTH_LACI_2"/>
    <property type="match status" value="1"/>
</dbReference>
<dbReference type="InterPro" id="IPR028082">
    <property type="entry name" value="Peripla_BP_I"/>
</dbReference>
<organism evidence="5 6">
    <name type="scientific">Pseudoxanthomonas wuyuanensis</name>
    <dbReference type="NCBI Taxonomy" id="1073196"/>
    <lineage>
        <taxon>Bacteria</taxon>
        <taxon>Pseudomonadati</taxon>
        <taxon>Pseudomonadota</taxon>
        <taxon>Gammaproteobacteria</taxon>
        <taxon>Lysobacterales</taxon>
        <taxon>Lysobacteraceae</taxon>
        <taxon>Pseudoxanthomonas</taxon>
    </lineage>
</organism>
<dbReference type="Proteomes" id="UP000219374">
    <property type="component" value="Unassembled WGS sequence"/>
</dbReference>
<dbReference type="InterPro" id="IPR000843">
    <property type="entry name" value="HTH_LacI"/>
</dbReference>
<keyword evidence="3" id="KW-0804">Transcription</keyword>
<dbReference type="SUPFAM" id="SSF53822">
    <property type="entry name" value="Periplasmic binding protein-like I"/>
    <property type="match status" value="1"/>
</dbReference>
<keyword evidence="1" id="KW-0805">Transcription regulation</keyword>
<dbReference type="Gene3D" id="1.10.260.40">
    <property type="entry name" value="lambda repressor-like DNA-binding domains"/>
    <property type="match status" value="1"/>
</dbReference>
<dbReference type="Pfam" id="PF13377">
    <property type="entry name" value="Peripla_BP_3"/>
    <property type="match status" value="1"/>
</dbReference>
<reference evidence="5 6" key="1">
    <citation type="submission" date="2017-09" db="EMBL/GenBank/DDBJ databases">
        <authorList>
            <person name="Ehlers B."/>
            <person name="Leendertz F.H."/>
        </authorList>
    </citation>
    <scope>NUCLEOTIDE SEQUENCE [LARGE SCALE GENOMIC DNA]</scope>
    <source>
        <strain evidence="5 6">CGMCC 1.10978</strain>
    </source>
</reference>